<evidence type="ECO:0000313" key="2">
    <source>
        <dbReference type="Proteomes" id="UP000076858"/>
    </source>
</evidence>
<comment type="caution">
    <text evidence="1">The sequence shown here is derived from an EMBL/GenBank/DDBJ whole genome shotgun (WGS) entry which is preliminary data.</text>
</comment>
<proteinExistence type="predicted"/>
<keyword evidence="2" id="KW-1185">Reference proteome</keyword>
<gene>
    <name evidence="1" type="ORF">APZ42_002325</name>
</gene>
<dbReference type="AlphaFoldDB" id="A0A164ICD4"/>
<name>A0A164ICD4_9CRUS</name>
<organism evidence="1 2">
    <name type="scientific">Daphnia magna</name>
    <dbReference type="NCBI Taxonomy" id="35525"/>
    <lineage>
        <taxon>Eukaryota</taxon>
        <taxon>Metazoa</taxon>
        <taxon>Ecdysozoa</taxon>
        <taxon>Arthropoda</taxon>
        <taxon>Crustacea</taxon>
        <taxon>Branchiopoda</taxon>
        <taxon>Diplostraca</taxon>
        <taxon>Cladocera</taxon>
        <taxon>Anomopoda</taxon>
        <taxon>Daphniidae</taxon>
        <taxon>Daphnia</taxon>
    </lineage>
</organism>
<reference evidence="1 2" key="1">
    <citation type="submission" date="2016-03" db="EMBL/GenBank/DDBJ databases">
        <title>EvidentialGene: Evidence-directed Construction of Genes on Genomes.</title>
        <authorList>
            <person name="Gilbert D.G."/>
            <person name="Choi J.-H."/>
            <person name="Mockaitis K."/>
            <person name="Colbourne J."/>
            <person name="Pfrender M."/>
        </authorList>
    </citation>
    <scope>NUCLEOTIDE SEQUENCE [LARGE SCALE GENOMIC DNA]</scope>
    <source>
        <strain evidence="1 2">Xinb3</strain>
        <tissue evidence="1">Complete organism</tissue>
    </source>
</reference>
<sequence>MRNSCFLPPGAVVLIGDFCSRLSNEVFDELERMTKALQLLYWLHVCSRCGFILASQQWETAQVYDEILDVTLGDDITFRFLSCVPHTTI</sequence>
<dbReference type="Proteomes" id="UP000076858">
    <property type="component" value="Unassembled WGS sequence"/>
</dbReference>
<dbReference type="EMBL" id="LRGB01007583">
    <property type="protein sequence ID" value="KZS01109.1"/>
    <property type="molecule type" value="Genomic_DNA"/>
</dbReference>
<protein>
    <submittedName>
        <fullName evidence="1">Uncharacterized protein</fullName>
    </submittedName>
</protein>
<evidence type="ECO:0000313" key="1">
    <source>
        <dbReference type="EMBL" id="KZS01109.1"/>
    </source>
</evidence>
<accession>A0A164ICD4</accession>